<comment type="caution">
    <text evidence="4">The sequence shown here is derived from an EMBL/GenBank/DDBJ whole genome shotgun (WGS) entry which is preliminary data.</text>
</comment>
<evidence type="ECO:0000313" key="5">
    <source>
        <dbReference type="Proteomes" id="UP000076574"/>
    </source>
</evidence>
<dbReference type="RefSeq" id="WP_068737718.1">
    <property type="nucleotide sequence ID" value="NZ_LVYV01000054.1"/>
</dbReference>
<dbReference type="OrthoDB" id="9796020at2"/>
<dbReference type="GO" id="GO:0016810">
    <property type="term" value="F:hydrolase activity, acting on carbon-nitrogen (but not peptide) bonds"/>
    <property type="evidence" value="ECO:0007669"/>
    <property type="project" value="InterPro"/>
</dbReference>
<sequence>MTTARPTDAPRRFTCAHVLGPDGPMPGAQVIALQDGKIQSIARTAEAAEPIMALPALVNAHDHGRAVRTSSIGADAKPLESWIHYLALFPAVDPYVAACVAFASSALGGAGIVMNHYTRVQGFTDLPTELAEVSRAARDVGVRAGLAVAMRDRNPLVYGPSEPVLAALPPAVRAEIAQRFMRPALSPRDYMTLVDEIVSAADGPKFDVQYGPNGVQWCGDALLQAIAEASARTGRRVHMHLLETKYQREWCDANYPGGVVRMLDEIGLLSPRLTLAHCVWARPDELELMAERGVVISVNTSSNLHLHSGLAPMTRMWTAGCRVALGIDSKALDDDNDALRELRLSHLLHAGSGFDQVVTRHRALHESVSNGRFAVTNIASDGGLRDRADADMLLLDWNALNDDALHSDLDPINLLFSRATARHIREVIVAGHTIVRDGHVTGIDFTAARQEILAQMRAGMPSGQNLAGALAALDGVITASFCGCC</sequence>
<name>A0A163XGH5_9BRAD</name>
<reference evidence="4 5" key="1">
    <citation type="submission" date="2016-03" db="EMBL/GenBank/DDBJ databases">
        <title>Microsymbionts genomes from the relict species Vavilovia formosa (Stev.) Fed.</title>
        <authorList>
            <person name="Kopat V."/>
            <person name="Chirak E."/>
            <person name="Kimeklis A."/>
            <person name="Andronov E."/>
        </authorList>
    </citation>
    <scope>NUCLEOTIDE SEQUENCE [LARGE SCALE GENOMIC DNA]</scope>
    <source>
        <strain evidence="4 5">Vaf07</strain>
    </source>
</reference>
<organism evidence="4 5">
    <name type="scientific">Tardiphaga robiniae</name>
    <dbReference type="NCBI Taxonomy" id="943830"/>
    <lineage>
        <taxon>Bacteria</taxon>
        <taxon>Pseudomonadati</taxon>
        <taxon>Pseudomonadota</taxon>
        <taxon>Alphaproteobacteria</taxon>
        <taxon>Hyphomicrobiales</taxon>
        <taxon>Nitrobacteraceae</taxon>
        <taxon>Tardiphaga</taxon>
    </lineage>
</organism>
<dbReference type="EMBL" id="LVYV01000054">
    <property type="protein sequence ID" value="KZD20883.1"/>
    <property type="molecule type" value="Genomic_DNA"/>
</dbReference>
<protein>
    <recommendedName>
        <fullName evidence="3">Amidohydrolase-related domain-containing protein</fullName>
    </recommendedName>
</protein>
<keyword evidence="5" id="KW-1185">Reference proteome</keyword>
<dbReference type="Proteomes" id="UP000076574">
    <property type="component" value="Unassembled WGS sequence"/>
</dbReference>
<keyword evidence="2" id="KW-0378">Hydrolase</keyword>
<evidence type="ECO:0000256" key="2">
    <source>
        <dbReference type="ARBA" id="ARBA00022801"/>
    </source>
</evidence>
<dbReference type="InterPro" id="IPR032466">
    <property type="entry name" value="Metal_Hydrolase"/>
</dbReference>
<dbReference type="Gene3D" id="3.20.20.140">
    <property type="entry name" value="Metal-dependent hydrolases"/>
    <property type="match status" value="1"/>
</dbReference>
<dbReference type="InterPro" id="IPR050287">
    <property type="entry name" value="MTA/SAH_deaminase"/>
</dbReference>
<gene>
    <name evidence="4" type="ORF">A4A58_16725</name>
</gene>
<evidence type="ECO:0000256" key="1">
    <source>
        <dbReference type="ARBA" id="ARBA00006745"/>
    </source>
</evidence>
<dbReference type="PANTHER" id="PTHR43794">
    <property type="entry name" value="AMINOHYDROLASE SSNA-RELATED"/>
    <property type="match status" value="1"/>
</dbReference>
<dbReference type="STRING" id="943830.A4A58_16725"/>
<evidence type="ECO:0000259" key="3">
    <source>
        <dbReference type="Pfam" id="PF01979"/>
    </source>
</evidence>
<dbReference type="Pfam" id="PF01979">
    <property type="entry name" value="Amidohydro_1"/>
    <property type="match status" value="1"/>
</dbReference>
<dbReference type="SUPFAM" id="SSF51338">
    <property type="entry name" value="Composite domain of metallo-dependent hydrolases"/>
    <property type="match status" value="1"/>
</dbReference>
<evidence type="ECO:0000313" key="4">
    <source>
        <dbReference type="EMBL" id="KZD20883.1"/>
    </source>
</evidence>
<dbReference type="InterPro" id="IPR011059">
    <property type="entry name" value="Metal-dep_hydrolase_composite"/>
</dbReference>
<dbReference type="PANTHER" id="PTHR43794:SF11">
    <property type="entry name" value="AMIDOHYDROLASE-RELATED DOMAIN-CONTAINING PROTEIN"/>
    <property type="match status" value="1"/>
</dbReference>
<feature type="domain" description="Amidohydrolase-related" evidence="3">
    <location>
        <begin position="52"/>
        <end position="432"/>
    </location>
</feature>
<comment type="similarity">
    <text evidence="1">Belongs to the metallo-dependent hydrolases superfamily. ATZ/TRZ family.</text>
</comment>
<proteinExistence type="inferred from homology"/>
<dbReference type="InterPro" id="IPR006680">
    <property type="entry name" value="Amidohydro-rel"/>
</dbReference>
<dbReference type="AlphaFoldDB" id="A0A163XGH5"/>
<accession>A0A163XGH5</accession>
<dbReference type="SUPFAM" id="SSF51556">
    <property type="entry name" value="Metallo-dependent hydrolases"/>
    <property type="match status" value="1"/>
</dbReference>